<accession>A0A381ZCD3</accession>
<dbReference type="GO" id="GO:0046872">
    <property type="term" value="F:metal ion binding"/>
    <property type="evidence" value="ECO:0007669"/>
    <property type="project" value="UniProtKB-KW"/>
</dbReference>
<dbReference type="PANTHER" id="PTHR10869:SF246">
    <property type="entry name" value="TRANSMEMBRANE PROLYL 4-HYDROXYLASE"/>
    <property type="match status" value="1"/>
</dbReference>
<dbReference type="Pfam" id="PF13640">
    <property type="entry name" value="2OG-FeII_Oxy_3"/>
    <property type="match status" value="1"/>
</dbReference>
<keyword evidence="1" id="KW-0479">Metal-binding</keyword>
<dbReference type="Gene3D" id="2.60.120.620">
    <property type="entry name" value="q2cbj1_9rhob like domain"/>
    <property type="match status" value="1"/>
</dbReference>
<proteinExistence type="predicted"/>
<keyword evidence="2" id="KW-0408">Iron</keyword>
<evidence type="ECO:0000259" key="3">
    <source>
        <dbReference type="Pfam" id="PF13640"/>
    </source>
</evidence>
<organism evidence="4">
    <name type="scientific">marine metagenome</name>
    <dbReference type="NCBI Taxonomy" id="408172"/>
    <lineage>
        <taxon>unclassified sequences</taxon>
        <taxon>metagenomes</taxon>
        <taxon>ecological metagenomes</taxon>
    </lineage>
</organism>
<dbReference type="InterPro" id="IPR044862">
    <property type="entry name" value="Pro_4_hyd_alph_FE2OG_OXY"/>
</dbReference>
<dbReference type="AlphaFoldDB" id="A0A381ZCD3"/>
<evidence type="ECO:0000313" key="4">
    <source>
        <dbReference type="EMBL" id="SVA86413.1"/>
    </source>
</evidence>
<reference evidence="4" key="1">
    <citation type="submission" date="2018-05" db="EMBL/GenBank/DDBJ databases">
        <authorList>
            <person name="Lanie J.A."/>
            <person name="Ng W.-L."/>
            <person name="Kazmierczak K.M."/>
            <person name="Andrzejewski T.M."/>
            <person name="Davidsen T.M."/>
            <person name="Wayne K.J."/>
            <person name="Tettelin H."/>
            <person name="Glass J.I."/>
            <person name="Rusch D."/>
            <person name="Podicherti R."/>
            <person name="Tsui H.-C.T."/>
            <person name="Winkler M.E."/>
        </authorList>
    </citation>
    <scope>NUCLEOTIDE SEQUENCE</scope>
</reference>
<feature type="domain" description="Prolyl 4-hydroxylase alpha subunit Fe(2+) 2OG dioxygenase" evidence="3">
    <location>
        <begin position="110"/>
        <end position="195"/>
    </location>
</feature>
<dbReference type="EMBL" id="UINC01020622">
    <property type="protein sequence ID" value="SVA86413.1"/>
    <property type="molecule type" value="Genomic_DNA"/>
</dbReference>
<gene>
    <name evidence="4" type="ORF">METZ01_LOCUS139267</name>
</gene>
<dbReference type="InterPro" id="IPR045054">
    <property type="entry name" value="P4HA-like"/>
</dbReference>
<evidence type="ECO:0000256" key="2">
    <source>
        <dbReference type="ARBA" id="ARBA00023004"/>
    </source>
</evidence>
<name>A0A381ZCD3_9ZZZZ</name>
<protein>
    <recommendedName>
        <fullName evidence="3">Prolyl 4-hydroxylase alpha subunit Fe(2+) 2OG dioxygenase domain-containing protein</fullName>
    </recommendedName>
</protein>
<sequence length="204" mass="23442">MQRIALQKSTLIPNFIGSWMIEPPSLCDELITYFESNIAKQHIGVTGAGRNLSVKDRIDIPIAPNQLDLPGNEVFKLYINSLFTCYKDYLVQWPFLAEIAQNLEMGSFNLGRYQRGQHFQKMHTERADLGSLHRVLAWMTYLNDVDEGGETYFSHYGLNIKPRKGLTIIWPAEWTHAHKGNVLLGESKYMITGWLTFSDFVEKV</sequence>
<evidence type="ECO:0000256" key="1">
    <source>
        <dbReference type="ARBA" id="ARBA00022723"/>
    </source>
</evidence>
<dbReference type="PANTHER" id="PTHR10869">
    <property type="entry name" value="PROLYL 4-HYDROXYLASE ALPHA SUBUNIT"/>
    <property type="match status" value="1"/>
</dbReference>